<gene>
    <name evidence="2" type="ORF">H6G83_23775</name>
</gene>
<evidence type="ECO:0000313" key="2">
    <source>
        <dbReference type="EMBL" id="MBD2503589.1"/>
    </source>
</evidence>
<dbReference type="Proteomes" id="UP000661112">
    <property type="component" value="Unassembled WGS sequence"/>
</dbReference>
<dbReference type="RefSeq" id="WP_190476482.1">
    <property type="nucleotide sequence ID" value="NZ_JACJSG010000037.1"/>
</dbReference>
<dbReference type="InterPro" id="IPR025067">
    <property type="entry name" value="DUF4079"/>
</dbReference>
<feature type="transmembrane region" description="Helical" evidence="1">
    <location>
        <begin position="62"/>
        <end position="86"/>
    </location>
</feature>
<keyword evidence="1" id="KW-1133">Transmembrane helix</keyword>
<keyword evidence="3" id="KW-1185">Reference proteome</keyword>
<accession>A0ABR8D918</accession>
<name>A0ABR8D918_9NOST</name>
<comment type="caution">
    <text evidence="2">The sequence shown here is derived from an EMBL/GenBank/DDBJ whole genome shotgun (WGS) entry which is preliminary data.</text>
</comment>
<reference evidence="2 3" key="1">
    <citation type="journal article" date="2020" name="ISME J.">
        <title>Comparative genomics reveals insights into cyanobacterial evolution and habitat adaptation.</title>
        <authorList>
            <person name="Chen M.Y."/>
            <person name="Teng W.K."/>
            <person name="Zhao L."/>
            <person name="Hu C.X."/>
            <person name="Zhou Y.K."/>
            <person name="Han B.P."/>
            <person name="Song L.R."/>
            <person name="Shu W.S."/>
        </authorList>
    </citation>
    <scope>NUCLEOTIDE SEQUENCE [LARGE SCALE GENOMIC DNA]</scope>
    <source>
        <strain evidence="2 3">FACHB-119</strain>
    </source>
</reference>
<proteinExistence type="predicted"/>
<organism evidence="2 3">
    <name type="scientific">Anabaena azotica FACHB-119</name>
    <dbReference type="NCBI Taxonomy" id="947527"/>
    <lineage>
        <taxon>Bacteria</taxon>
        <taxon>Bacillati</taxon>
        <taxon>Cyanobacteriota</taxon>
        <taxon>Cyanophyceae</taxon>
        <taxon>Nostocales</taxon>
        <taxon>Nostocaceae</taxon>
        <taxon>Anabaena</taxon>
        <taxon>Anabaena azotica</taxon>
    </lineage>
</organism>
<keyword evidence="1" id="KW-0472">Membrane</keyword>
<protein>
    <submittedName>
        <fullName evidence="2">DUF4079 domain-containing protein</fullName>
    </submittedName>
</protein>
<feature type="transmembrane region" description="Helical" evidence="1">
    <location>
        <begin position="130"/>
        <end position="151"/>
    </location>
</feature>
<evidence type="ECO:0000313" key="3">
    <source>
        <dbReference type="Proteomes" id="UP000661112"/>
    </source>
</evidence>
<keyword evidence="1" id="KW-0812">Transmembrane</keyword>
<evidence type="ECO:0000256" key="1">
    <source>
        <dbReference type="SAM" id="Phobius"/>
    </source>
</evidence>
<feature type="transmembrane region" description="Helical" evidence="1">
    <location>
        <begin position="98"/>
        <end position="118"/>
    </location>
</feature>
<sequence>MHLPSFLWLWKIAAWSMGLSLMAYLLLAVTGFLMWRMRSSLSISGFERWATPRLRRSQLITLHLIMGISMVSLVLLLLAIGIIGTLGHFGSLGHSSHLWAGIIVVLLVLLSAFSATQISAKKPWARTLHITTNMVLFAGFAWVSLTGWIVVQKYLP</sequence>
<feature type="transmembrane region" description="Helical" evidence="1">
    <location>
        <begin position="12"/>
        <end position="35"/>
    </location>
</feature>
<dbReference type="Pfam" id="PF13301">
    <property type="entry name" value="DUF4079"/>
    <property type="match status" value="1"/>
</dbReference>
<dbReference type="EMBL" id="JACJSG010000037">
    <property type="protein sequence ID" value="MBD2503589.1"/>
    <property type="molecule type" value="Genomic_DNA"/>
</dbReference>